<organism evidence="5 6">
    <name type="scientific">Methanobacterium formicicum (strain DSM 3637 / PP1)</name>
    <dbReference type="NCBI Taxonomy" id="1204725"/>
    <lineage>
        <taxon>Archaea</taxon>
        <taxon>Methanobacteriati</taxon>
        <taxon>Methanobacteriota</taxon>
        <taxon>Methanomada group</taxon>
        <taxon>Methanobacteria</taxon>
        <taxon>Methanobacteriales</taxon>
        <taxon>Methanobacteriaceae</taxon>
        <taxon>Methanobacterium</taxon>
    </lineage>
</organism>
<accession>K2RQ98</accession>
<gene>
    <name evidence="5" type="ORF">A994_10927</name>
</gene>
<evidence type="ECO:0000256" key="1">
    <source>
        <dbReference type="ARBA" id="ARBA00006739"/>
    </source>
</evidence>
<evidence type="ECO:0000313" key="6">
    <source>
        <dbReference type="Proteomes" id="UP000007360"/>
    </source>
</evidence>
<dbReference type="InterPro" id="IPR001173">
    <property type="entry name" value="Glyco_trans_2-like"/>
</dbReference>
<dbReference type="GO" id="GO:0016757">
    <property type="term" value="F:glycosyltransferase activity"/>
    <property type="evidence" value="ECO:0007669"/>
    <property type="project" value="UniProtKB-KW"/>
</dbReference>
<dbReference type="EMBL" id="AMPO01000011">
    <property type="protein sequence ID" value="EKF84905.1"/>
    <property type="molecule type" value="Genomic_DNA"/>
</dbReference>
<evidence type="ECO:0000259" key="4">
    <source>
        <dbReference type="Pfam" id="PF00535"/>
    </source>
</evidence>
<reference evidence="5 6" key="1">
    <citation type="journal article" date="2012" name="J. Bacteriol.">
        <title>Draft genome sequence of Methanobacterium formicicum DSM 3637, an archaebacterium isolated from the methane producer amoeba Pelomyxa palustris.</title>
        <authorList>
            <person name="Gutierrez G."/>
        </authorList>
    </citation>
    <scope>NUCLEOTIDE SEQUENCE [LARGE SCALE GENOMIC DNA]</scope>
    <source>
        <strain evidence="6">DSM 3637 / PP1</strain>
    </source>
</reference>
<evidence type="ECO:0000256" key="3">
    <source>
        <dbReference type="ARBA" id="ARBA00022679"/>
    </source>
</evidence>
<evidence type="ECO:0000313" key="5">
    <source>
        <dbReference type="EMBL" id="EKF84905.1"/>
    </source>
</evidence>
<dbReference type="Gene3D" id="3.90.550.10">
    <property type="entry name" value="Spore Coat Polysaccharide Biosynthesis Protein SpsA, Chain A"/>
    <property type="match status" value="2"/>
</dbReference>
<feature type="domain" description="Glycosyltransferase 2-like" evidence="4">
    <location>
        <begin position="109"/>
        <end position="201"/>
    </location>
</feature>
<name>K2RQ98_METFP</name>
<sequence length="349" mass="40246">MHPEVAIILLNWNGWKDTVECLESLYQIDYPSYNIIVVDNDSQDDSLKKIRKYCEGEMEVESKFFHYNSLNKPVEIFEFDENELNSLKKKDFTIETLTVSDNTGKTIADDLRSITNRIRNTPSSGKLILIKNHENYGFARGNNIGISFAREILNTPYNLLLNNDTVVDKNFLQELVKVAESDEEIALVGSKIYYYDFNGKDDEIWCVGGKINLNHYPGHYAVMEDVDIDSYQGQTLDVDWVSGAAMLIKADKVPFNYLDEDFFFGCEDADLAIKLNNHGYKARTALNSIVWHKIGVSRKKGKLINTTISEIKTSLKFMKAHKKGYGRRLPIYYTQILYFYLSGFLKRFF</sequence>
<keyword evidence="3 5" id="KW-0808">Transferase</keyword>
<dbReference type="InterPro" id="IPR029044">
    <property type="entry name" value="Nucleotide-diphossugar_trans"/>
</dbReference>
<dbReference type="CDD" id="cd04186">
    <property type="entry name" value="GT_2_like_c"/>
    <property type="match status" value="1"/>
</dbReference>
<keyword evidence="2" id="KW-0328">Glycosyltransferase</keyword>
<dbReference type="PANTHER" id="PTHR43179:SF12">
    <property type="entry name" value="GALACTOFURANOSYLTRANSFERASE GLFT2"/>
    <property type="match status" value="1"/>
</dbReference>
<feature type="domain" description="Glycosyltransferase 2-like" evidence="4">
    <location>
        <begin position="7"/>
        <end position="61"/>
    </location>
</feature>
<protein>
    <submittedName>
        <fullName evidence="5">Family 2 glycosyl transferase</fullName>
    </submittedName>
</protein>
<dbReference type="SUPFAM" id="SSF53448">
    <property type="entry name" value="Nucleotide-diphospho-sugar transferases"/>
    <property type="match status" value="1"/>
</dbReference>
<dbReference type="Pfam" id="PF00535">
    <property type="entry name" value="Glycos_transf_2"/>
    <property type="match status" value="2"/>
</dbReference>
<keyword evidence="6" id="KW-1185">Reference proteome</keyword>
<dbReference type="OrthoDB" id="46222at2157"/>
<proteinExistence type="inferred from homology"/>
<dbReference type="AlphaFoldDB" id="K2RQ98"/>
<comment type="caution">
    <text evidence="5">The sequence shown here is derived from an EMBL/GenBank/DDBJ whole genome shotgun (WGS) entry which is preliminary data.</text>
</comment>
<dbReference type="Proteomes" id="UP000007360">
    <property type="component" value="Unassembled WGS sequence"/>
</dbReference>
<dbReference type="PATRIC" id="fig|1204725.3.peg.2196"/>
<comment type="similarity">
    <text evidence="1">Belongs to the glycosyltransferase 2 family.</text>
</comment>
<dbReference type="PANTHER" id="PTHR43179">
    <property type="entry name" value="RHAMNOSYLTRANSFERASE WBBL"/>
    <property type="match status" value="1"/>
</dbReference>
<evidence type="ECO:0000256" key="2">
    <source>
        <dbReference type="ARBA" id="ARBA00022676"/>
    </source>
</evidence>
<dbReference type="RefSeq" id="WP_004031659.1">
    <property type="nucleotide sequence ID" value="NZ_AMPO01000011.1"/>
</dbReference>